<dbReference type="SUPFAM" id="SSF52540">
    <property type="entry name" value="P-loop containing nucleoside triphosphate hydrolases"/>
    <property type="match status" value="1"/>
</dbReference>
<dbReference type="KEGG" id="sgi:SGRAN_3810"/>
<evidence type="ECO:0000256" key="3">
    <source>
        <dbReference type="ARBA" id="ARBA00023134"/>
    </source>
</evidence>
<reference evidence="8 9" key="1">
    <citation type="journal article" date="2016" name="BMC Genomics">
        <title>Genomic analysis of the nitrate-respiring Sphingopyxis granuli (formerly Sphingomonas macrogoltabida) strain TFA.</title>
        <authorList>
            <person name="Garcia-Romero I."/>
            <person name="Perez-Pulido A.J."/>
            <person name="Gonzalez-Flores Y.E."/>
            <person name="Reyes-Ramirez F."/>
            <person name="Santero E."/>
            <person name="Floriano B."/>
        </authorList>
    </citation>
    <scope>NUCLEOTIDE SEQUENCE [LARGE SCALE GENOMIC DNA]</scope>
    <source>
        <strain evidence="8 9">TFA</strain>
    </source>
</reference>
<keyword evidence="1 4" id="KW-0547">Nucleotide-binding</keyword>
<dbReference type="InterPro" id="IPR005337">
    <property type="entry name" value="RapZ-like"/>
</dbReference>
<dbReference type="Pfam" id="PF03668">
    <property type="entry name" value="RapZ-like_N"/>
    <property type="match status" value="1"/>
</dbReference>
<name>A0AA86GXN8_9SPHN</name>
<dbReference type="Proteomes" id="UP000058599">
    <property type="component" value="Chromosome"/>
</dbReference>
<evidence type="ECO:0000259" key="7">
    <source>
        <dbReference type="Pfam" id="PF22740"/>
    </source>
</evidence>
<dbReference type="HAMAP" id="MF_00636">
    <property type="entry name" value="RapZ_like"/>
    <property type="match status" value="1"/>
</dbReference>
<dbReference type="PANTHER" id="PTHR30448">
    <property type="entry name" value="RNASE ADAPTER PROTEIN RAPZ"/>
    <property type="match status" value="1"/>
</dbReference>
<dbReference type="NCBIfam" id="NF003828">
    <property type="entry name" value="PRK05416.1"/>
    <property type="match status" value="1"/>
</dbReference>
<feature type="binding site" evidence="4">
    <location>
        <begin position="14"/>
        <end position="21"/>
    </location>
    <ligand>
        <name>ATP</name>
        <dbReference type="ChEBI" id="CHEBI:30616"/>
    </ligand>
</feature>
<dbReference type="RefSeq" id="WP_067186209.1">
    <property type="nucleotide sequence ID" value="NZ_CP012199.1"/>
</dbReference>
<dbReference type="InterPro" id="IPR053931">
    <property type="entry name" value="RapZ_C"/>
</dbReference>
<sequence length="312" mass="34031">MTAPAEPRLLLVTGLAGAGKSTALKVLEDLGWEVVDNLPLSLLEPLIDAPVKRSEAHRPLAVGIDSRSRGFRPSLLVRHIKDLRAAGGRDIQTLFLDCAGAELERRFSETRRRHPLAEDRPAADGIAREREMMESLRRWAEHVVDTTNYSSNDLQEEIRHRFGDDGDNEPALNILSFGFARGLPRNADLVFDMRYLRNPHWDPALRPGTGLDPAVAAYVAADPAYEATVSQIETLLLTLLPRYRAEGKSYVTIAFGCTGGRHRSVHVAERVAGTLQAAGHLPTVTHRNLDSAPQDGLEGKPPPASPASGGQA</sequence>
<dbReference type="GO" id="GO:0005524">
    <property type="term" value="F:ATP binding"/>
    <property type="evidence" value="ECO:0007669"/>
    <property type="project" value="UniProtKB-UniRule"/>
</dbReference>
<evidence type="ECO:0000259" key="6">
    <source>
        <dbReference type="Pfam" id="PF03668"/>
    </source>
</evidence>
<organism evidence="8 9">
    <name type="scientific">Sphingopyxis granuli</name>
    <dbReference type="NCBI Taxonomy" id="267128"/>
    <lineage>
        <taxon>Bacteria</taxon>
        <taxon>Pseudomonadati</taxon>
        <taxon>Pseudomonadota</taxon>
        <taxon>Alphaproteobacteria</taxon>
        <taxon>Sphingomonadales</taxon>
        <taxon>Sphingomonadaceae</taxon>
        <taxon>Sphingopyxis</taxon>
    </lineage>
</organism>
<dbReference type="GO" id="GO:0005525">
    <property type="term" value="F:GTP binding"/>
    <property type="evidence" value="ECO:0007669"/>
    <property type="project" value="UniProtKB-UniRule"/>
</dbReference>
<feature type="binding site" evidence="4">
    <location>
        <begin position="65"/>
        <end position="68"/>
    </location>
    <ligand>
        <name>GTP</name>
        <dbReference type="ChEBI" id="CHEBI:37565"/>
    </ligand>
</feature>
<feature type="domain" description="RapZ-like N-terminal" evidence="6">
    <location>
        <begin position="9"/>
        <end position="165"/>
    </location>
</feature>
<keyword evidence="3 4" id="KW-0342">GTP-binding</keyword>
<dbReference type="AlphaFoldDB" id="A0AA86GXN8"/>
<evidence type="ECO:0000256" key="4">
    <source>
        <dbReference type="HAMAP-Rule" id="MF_00636"/>
    </source>
</evidence>
<accession>A0AA86GXN8</accession>
<evidence type="ECO:0000313" key="9">
    <source>
        <dbReference type="Proteomes" id="UP000058599"/>
    </source>
</evidence>
<dbReference type="EMBL" id="CP012199">
    <property type="protein sequence ID" value="AMG76143.1"/>
    <property type="molecule type" value="Genomic_DNA"/>
</dbReference>
<dbReference type="PIRSF" id="PIRSF005052">
    <property type="entry name" value="P-loopkin"/>
    <property type="match status" value="1"/>
</dbReference>
<evidence type="ECO:0000256" key="2">
    <source>
        <dbReference type="ARBA" id="ARBA00022840"/>
    </source>
</evidence>
<dbReference type="Gene3D" id="3.40.50.300">
    <property type="entry name" value="P-loop containing nucleotide triphosphate hydrolases"/>
    <property type="match status" value="1"/>
</dbReference>
<feature type="domain" description="RapZ C-terminal" evidence="7">
    <location>
        <begin position="172"/>
        <end position="289"/>
    </location>
</feature>
<dbReference type="InterPro" id="IPR027417">
    <property type="entry name" value="P-loop_NTPase"/>
</dbReference>
<evidence type="ECO:0000313" key="8">
    <source>
        <dbReference type="EMBL" id="AMG76143.1"/>
    </source>
</evidence>
<gene>
    <name evidence="8" type="ORF">SGRAN_3810</name>
</gene>
<dbReference type="InterPro" id="IPR053930">
    <property type="entry name" value="RapZ-like_N"/>
</dbReference>
<dbReference type="PANTHER" id="PTHR30448:SF0">
    <property type="entry name" value="RNASE ADAPTER PROTEIN RAPZ"/>
    <property type="match status" value="1"/>
</dbReference>
<dbReference type="Pfam" id="PF22740">
    <property type="entry name" value="PapZ_C"/>
    <property type="match status" value="1"/>
</dbReference>
<proteinExistence type="inferred from homology"/>
<keyword evidence="9" id="KW-1185">Reference proteome</keyword>
<protein>
    <submittedName>
        <fullName evidence="8">Nucleotide-binding protein</fullName>
    </submittedName>
</protein>
<evidence type="ECO:0000256" key="1">
    <source>
        <dbReference type="ARBA" id="ARBA00022741"/>
    </source>
</evidence>
<evidence type="ECO:0000256" key="5">
    <source>
        <dbReference type="SAM" id="MobiDB-lite"/>
    </source>
</evidence>
<feature type="region of interest" description="Disordered" evidence="5">
    <location>
        <begin position="282"/>
        <end position="312"/>
    </location>
</feature>
<keyword evidence="2 4" id="KW-0067">ATP-binding</keyword>